<dbReference type="RefSeq" id="WP_379593169.1">
    <property type="nucleotide sequence ID" value="NZ_JBHTKK010000018.1"/>
</dbReference>
<reference evidence="3" key="1">
    <citation type="journal article" date="2019" name="Int. J. Syst. Evol. Microbiol.">
        <title>The Global Catalogue of Microorganisms (GCM) 10K type strain sequencing project: providing services to taxonomists for standard genome sequencing and annotation.</title>
        <authorList>
            <consortium name="The Broad Institute Genomics Platform"/>
            <consortium name="The Broad Institute Genome Sequencing Center for Infectious Disease"/>
            <person name="Wu L."/>
            <person name="Ma J."/>
        </authorList>
    </citation>
    <scope>NUCLEOTIDE SEQUENCE [LARGE SCALE GENOMIC DNA]</scope>
    <source>
        <strain evidence="3">CCUG 56608</strain>
    </source>
</reference>
<gene>
    <name evidence="2" type="ORF">ACFQ19_14210</name>
</gene>
<feature type="transmembrane region" description="Helical" evidence="1">
    <location>
        <begin position="322"/>
        <end position="343"/>
    </location>
</feature>
<proteinExistence type="predicted"/>
<keyword evidence="1" id="KW-0812">Transmembrane</keyword>
<keyword evidence="1" id="KW-0472">Membrane</keyword>
<feature type="transmembrane region" description="Helical" evidence="1">
    <location>
        <begin position="139"/>
        <end position="160"/>
    </location>
</feature>
<dbReference type="Proteomes" id="UP001597041">
    <property type="component" value="Unassembled WGS sequence"/>
</dbReference>
<keyword evidence="3" id="KW-1185">Reference proteome</keyword>
<dbReference type="EMBL" id="JBHTKK010000018">
    <property type="protein sequence ID" value="MFD1067164.1"/>
    <property type="molecule type" value="Genomic_DNA"/>
</dbReference>
<feature type="transmembrane region" description="Helical" evidence="1">
    <location>
        <begin position="297"/>
        <end position="316"/>
    </location>
</feature>
<feature type="transmembrane region" description="Helical" evidence="1">
    <location>
        <begin position="112"/>
        <end position="132"/>
    </location>
</feature>
<feature type="transmembrane region" description="Helical" evidence="1">
    <location>
        <begin position="183"/>
        <end position="204"/>
    </location>
</feature>
<evidence type="ECO:0008006" key="4">
    <source>
        <dbReference type="Google" id="ProtNLM"/>
    </source>
</evidence>
<dbReference type="PANTHER" id="PTHR37814">
    <property type="entry name" value="CONSERVED MEMBRANE PROTEIN"/>
    <property type="match status" value="1"/>
</dbReference>
<dbReference type="PANTHER" id="PTHR37814:SF1">
    <property type="entry name" value="MEMBRANE PROTEIN"/>
    <property type="match status" value="1"/>
</dbReference>
<organism evidence="2 3">
    <name type="scientific">Oceanobacillus locisalsi</name>
    <dbReference type="NCBI Taxonomy" id="546107"/>
    <lineage>
        <taxon>Bacteria</taxon>
        <taxon>Bacillati</taxon>
        <taxon>Bacillota</taxon>
        <taxon>Bacilli</taxon>
        <taxon>Bacillales</taxon>
        <taxon>Bacillaceae</taxon>
        <taxon>Oceanobacillus</taxon>
    </lineage>
</organism>
<feature type="transmembrane region" description="Helical" evidence="1">
    <location>
        <begin position="81"/>
        <end position="106"/>
    </location>
</feature>
<dbReference type="InterPro" id="IPR038728">
    <property type="entry name" value="YkvI-like"/>
</dbReference>
<feature type="transmembrane region" description="Helical" evidence="1">
    <location>
        <begin position="258"/>
        <end position="285"/>
    </location>
</feature>
<sequence length="364" mass="38994">MKSILKISSAFIGAVLGAGFASGQEIMQYFTSFGQIGILGAIAVAILFGITGMLLVSIGYKLKAISHMEVIRQISGRYLGMGYDIVIIFVLFGIGLVMLAGAGPIFSQQFEIPTYMGTILMSVLVLITIMTGVKKVIQVLAVVTPVFLLVIVFVNIYSLITSDNSTAEMESIALQQASVTNNWFTAAFNYLSVVTLTNAAMLFIMGGSETNGKHAAAGGFLGGLLCGVLVLVSNMAIFQNIDVVASLQMPTLGLATQISPLLGLIFSVALFGMIYGTGVSMFFSFSSRFFEPKTKGFNIFSIITIIVASSLSLYGFSELISIVFPIVGYLGYIFLVILVVGAFRLRSKAKTEEIPERENLKAVK</sequence>
<feature type="transmembrane region" description="Helical" evidence="1">
    <location>
        <begin position="216"/>
        <end position="238"/>
    </location>
</feature>
<accession>A0ABW3NHN6</accession>
<evidence type="ECO:0000313" key="2">
    <source>
        <dbReference type="EMBL" id="MFD1067164.1"/>
    </source>
</evidence>
<feature type="transmembrane region" description="Helical" evidence="1">
    <location>
        <begin position="33"/>
        <end position="60"/>
    </location>
</feature>
<name>A0ABW3NHN6_9BACI</name>
<comment type="caution">
    <text evidence="2">The sequence shown here is derived from an EMBL/GenBank/DDBJ whole genome shotgun (WGS) entry which is preliminary data.</text>
</comment>
<protein>
    <recommendedName>
        <fullName evidence="4">Membrane protein YkvI</fullName>
    </recommendedName>
</protein>
<keyword evidence="1" id="KW-1133">Transmembrane helix</keyword>
<evidence type="ECO:0000256" key="1">
    <source>
        <dbReference type="SAM" id="Phobius"/>
    </source>
</evidence>
<evidence type="ECO:0000313" key="3">
    <source>
        <dbReference type="Proteomes" id="UP001597041"/>
    </source>
</evidence>